<evidence type="ECO:0000256" key="17">
    <source>
        <dbReference type="PIRSR" id="PIRSR006769-2"/>
    </source>
</evidence>
<evidence type="ECO:0000256" key="7">
    <source>
        <dbReference type="ARBA" id="ARBA00013173"/>
    </source>
</evidence>
<feature type="binding site" evidence="17">
    <location>
        <position position="213"/>
    </location>
    <ligand>
        <name>substrate</name>
    </ligand>
</feature>
<evidence type="ECO:0000256" key="2">
    <source>
        <dbReference type="ARBA" id="ARBA00004882"/>
    </source>
</evidence>
<dbReference type="PANTHER" id="PTHR38011">
    <property type="entry name" value="DIHYDROFOLATE REDUCTASE FAMILY PROTEIN (AFU_ORTHOLOGUE AFUA_8G06820)"/>
    <property type="match status" value="1"/>
</dbReference>
<feature type="domain" description="CMP/dCMP-type deaminase" evidence="19">
    <location>
        <begin position="4"/>
        <end position="129"/>
    </location>
</feature>
<dbReference type="InterPro" id="IPR050765">
    <property type="entry name" value="Riboflavin_Biosynth_HTPR"/>
</dbReference>
<dbReference type="OrthoDB" id="9800865at2"/>
<dbReference type="Proteomes" id="UP000033618">
    <property type="component" value="Unassembled WGS sequence"/>
</dbReference>
<feature type="binding site" evidence="18">
    <location>
        <position position="90"/>
    </location>
    <ligand>
        <name>Zn(2+)</name>
        <dbReference type="ChEBI" id="CHEBI:29105"/>
        <note>catalytic</note>
    </ligand>
</feature>
<dbReference type="PROSITE" id="PS51747">
    <property type="entry name" value="CYT_DCMP_DEAMINASES_2"/>
    <property type="match status" value="1"/>
</dbReference>
<dbReference type="GO" id="GO:0008835">
    <property type="term" value="F:diaminohydroxyphosphoribosylaminopyrimidine deaminase activity"/>
    <property type="evidence" value="ECO:0007669"/>
    <property type="project" value="UniProtKB-EC"/>
</dbReference>
<dbReference type="STRING" id="28092.WM40_09390"/>
<dbReference type="InterPro" id="IPR016193">
    <property type="entry name" value="Cytidine_deaminase-like"/>
</dbReference>
<dbReference type="Pfam" id="PF00383">
    <property type="entry name" value="dCMP_cyt_deam_1"/>
    <property type="match status" value="1"/>
</dbReference>
<evidence type="ECO:0000256" key="16">
    <source>
        <dbReference type="PIRSR" id="PIRSR006769-1"/>
    </source>
</evidence>
<evidence type="ECO:0000256" key="1">
    <source>
        <dbReference type="ARBA" id="ARBA00002151"/>
    </source>
</evidence>
<evidence type="ECO:0000256" key="5">
    <source>
        <dbReference type="ARBA" id="ARBA00007417"/>
    </source>
</evidence>
<reference evidence="20 21" key="1">
    <citation type="submission" date="2015-03" db="EMBL/GenBank/DDBJ databases">
        <title>Draft Genome Sequence of Burkholderia andropogonis type strain ICMP2807, isolated from Sorghum bicolor.</title>
        <authorList>
            <person name="Lopes-Santos L."/>
            <person name="Castro D.B."/>
            <person name="Ottoboni L.M."/>
            <person name="Park D."/>
            <person name="Weirc B.S."/>
            <person name="Destefano S.A."/>
        </authorList>
    </citation>
    <scope>NUCLEOTIDE SEQUENCE [LARGE SCALE GENOMIC DNA]</scope>
    <source>
        <strain evidence="20 21">ICMP2807</strain>
    </source>
</reference>
<dbReference type="SUPFAM" id="SSF53597">
    <property type="entry name" value="Dihydrofolate reductase-like"/>
    <property type="match status" value="2"/>
</dbReference>
<feature type="binding site" evidence="17">
    <location>
        <position position="174"/>
    </location>
    <ligand>
        <name>substrate</name>
    </ligand>
</feature>
<comment type="cofactor">
    <cofactor evidence="18">
        <name>Zn(2+)</name>
        <dbReference type="ChEBI" id="CHEBI:29105"/>
    </cofactor>
    <text evidence="18">Binds 1 zinc ion.</text>
</comment>
<protein>
    <recommendedName>
        <fullName evidence="8">Riboflavin biosynthesis protein RibD</fullName>
        <ecNumber evidence="7">1.1.1.193</ecNumber>
        <ecNumber evidence="6">3.5.4.26</ecNumber>
    </recommendedName>
</protein>
<dbReference type="NCBIfam" id="TIGR00326">
    <property type="entry name" value="eubact_ribD"/>
    <property type="match status" value="1"/>
</dbReference>
<dbReference type="GO" id="GO:0008270">
    <property type="term" value="F:zinc ion binding"/>
    <property type="evidence" value="ECO:0007669"/>
    <property type="project" value="InterPro"/>
</dbReference>
<dbReference type="GO" id="GO:0008703">
    <property type="term" value="F:5-amino-6-(5-phosphoribosylamino)uracil reductase activity"/>
    <property type="evidence" value="ECO:0007669"/>
    <property type="project" value="UniProtKB-EC"/>
</dbReference>
<dbReference type="InterPro" id="IPR004794">
    <property type="entry name" value="Eubact_RibD"/>
</dbReference>
<evidence type="ECO:0000313" key="21">
    <source>
        <dbReference type="Proteomes" id="UP000033618"/>
    </source>
</evidence>
<evidence type="ECO:0000259" key="19">
    <source>
        <dbReference type="PROSITE" id="PS51747"/>
    </source>
</evidence>
<feature type="binding site" evidence="17">
    <location>
        <position position="206"/>
    </location>
    <ligand>
        <name>substrate</name>
    </ligand>
</feature>
<comment type="similarity">
    <text evidence="4">In the N-terminal section; belongs to the cytidine and deoxycytidylate deaminase family.</text>
</comment>
<evidence type="ECO:0000256" key="4">
    <source>
        <dbReference type="ARBA" id="ARBA00005259"/>
    </source>
</evidence>
<dbReference type="InterPro" id="IPR002125">
    <property type="entry name" value="CMP_dCMP_dom"/>
</dbReference>
<proteinExistence type="inferred from homology"/>
<dbReference type="EMBL" id="LAQU01000007">
    <property type="protein sequence ID" value="KKB63861.1"/>
    <property type="molecule type" value="Genomic_DNA"/>
</dbReference>
<evidence type="ECO:0000256" key="14">
    <source>
        <dbReference type="ARBA" id="ARBA00023002"/>
    </source>
</evidence>
<dbReference type="InterPro" id="IPR024072">
    <property type="entry name" value="DHFR-like_dom_sf"/>
</dbReference>
<dbReference type="GO" id="GO:0009231">
    <property type="term" value="P:riboflavin biosynthetic process"/>
    <property type="evidence" value="ECO:0007669"/>
    <property type="project" value="UniProtKB-UniPathway"/>
</dbReference>
<organism evidence="20 21">
    <name type="scientific">Robbsia andropogonis</name>
    <dbReference type="NCBI Taxonomy" id="28092"/>
    <lineage>
        <taxon>Bacteria</taxon>
        <taxon>Pseudomonadati</taxon>
        <taxon>Pseudomonadota</taxon>
        <taxon>Betaproteobacteria</taxon>
        <taxon>Burkholderiales</taxon>
        <taxon>Burkholderiaceae</taxon>
        <taxon>Robbsia</taxon>
    </lineage>
</organism>
<dbReference type="RefSeq" id="WP_024902048.1">
    <property type="nucleotide sequence ID" value="NZ_CADFGU010000001.1"/>
</dbReference>
<dbReference type="PIRSF" id="PIRSF006769">
    <property type="entry name" value="RibD"/>
    <property type="match status" value="1"/>
</dbReference>
<evidence type="ECO:0000256" key="3">
    <source>
        <dbReference type="ARBA" id="ARBA00004910"/>
    </source>
</evidence>
<keyword evidence="12 18" id="KW-0862">Zinc</keyword>
<evidence type="ECO:0000256" key="6">
    <source>
        <dbReference type="ARBA" id="ARBA00012766"/>
    </source>
</evidence>
<feature type="binding site" evidence="17">
    <location>
        <position position="176"/>
    </location>
    <ligand>
        <name>NADP(+)</name>
        <dbReference type="ChEBI" id="CHEBI:58349"/>
    </ligand>
</feature>
<dbReference type="EC" id="1.1.1.193" evidence="7"/>
<dbReference type="CDD" id="cd01284">
    <property type="entry name" value="Riboflavin_deaminase-reductase"/>
    <property type="match status" value="1"/>
</dbReference>
<keyword evidence="11" id="KW-0378">Hydrolase</keyword>
<evidence type="ECO:0000256" key="8">
    <source>
        <dbReference type="ARBA" id="ARBA00019930"/>
    </source>
</evidence>
<comment type="caution">
    <text evidence="20">The sequence shown here is derived from an EMBL/GenBank/DDBJ whole genome shotgun (WGS) entry which is preliminary data.</text>
</comment>
<comment type="similarity">
    <text evidence="5">In the C-terminal section; belongs to the HTP reductase family.</text>
</comment>
<comment type="pathway">
    <text evidence="2">Cofactor biosynthesis; riboflavin biosynthesis; 5-amino-6-(D-ribitylamino)uracil from GTP: step 2/4.</text>
</comment>
<feature type="binding site" evidence="17">
    <location>
        <position position="210"/>
    </location>
    <ligand>
        <name>substrate</name>
    </ligand>
</feature>
<feature type="binding site" evidence="17">
    <location>
        <position position="202"/>
    </location>
    <ligand>
        <name>NADP(+)</name>
        <dbReference type="ChEBI" id="CHEBI:58349"/>
    </ligand>
</feature>
<comment type="function">
    <text evidence="1">Converts 2,5-diamino-6-(ribosylamino)-4(3h)-pyrimidinone 5'-phosphate into 5-amino-6-(ribosylamino)-2,4(1h,3h)-pyrimidinedione 5'-phosphate.</text>
</comment>
<accession>A0A0F5K162</accession>
<sequence length="423" mass="45164">MFSNADFAYMQRALALAERGMYTTTPNPRVGCVLIKDGNIIGEGFTQPAGQDHAEVQALKDARSRGISPEGATAYVTLEPCSHFGRTPPCARTLVEAGVARVIAAMEDPNPAVSGRGLAILRQAGIDVRCGLLEKAAAEMNIGFISRMTRRRPWVRLKAAASLDGFTALPSGESQWITGEAARQDGHRWRARACAILTGAGTARQDDPQLTVRGVETPRQPLRVLVDSRLTVPPTARLLDGAPPLIVHAGPPAAANPDDPAEVALAAAKAVLMDNRQSGDVHDPHPHHLATIDPSRDAFLARAEALQARGAELVALPNEAGKVDLPGLMRLLGDRGINELHVEAGTKLSGSLIREGCVDEWLIYLAPSLLGRGFGLFDMPAAGRLIDRRQLVFDSVERIGDDIRILARAVGGNETNAETRDAT</sequence>
<feature type="binding site" evidence="17">
    <location>
        <position position="160"/>
    </location>
    <ligand>
        <name>NADP(+)</name>
        <dbReference type="ChEBI" id="CHEBI:58349"/>
    </ligand>
</feature>
<keyword evidence="9" id="KW-0686">Riboflavin biosynthesis</keyword>
<dbReference type="PATRIC" id="fig|28092.6.peg.2208"/>
<evidence type="ECO:0000313" key="20">
    <source>
        <dbReference type="EMBL" id="KKB63861.1"/>
    </source>
</evidence>
<dbReference type="PANTHER" id="PTHR38011:SF7">
    <property type="entry name" value="2,5-DIAMINO-6-RIBOSYLAMINO-4(3H)-PYRIMIDINONE 5'-PHOSPHATE REDUCTASE"/>
    <property type="match status" value="1"/>
</dbReference>
<gene>
    <name evidence="20" type="ORF">WM40_09390</name>
</gene>
<dbReference type="SUPFAM" id="SSF53927">
    <property type="entry name" value="Cytidine deaminase-like"/>
    <property type="match status" value="1"/>
</dbReference>
<keyword evidence="15" id="KW-0511">Multifunctional enzyme</keyword>
<feature type="binding site" evidence="18">
    <location>
        <position position="53"/>
    </location>
    <ligand>
        <name>Zn(2+)</name>
        <dbReference type="ChEBI" id="CHEBI:29105"/>
        <note>catalytic</note>
    </ligand>
</feature>
<name>A0A0F5K162_9BURK</name>
<dbReference type="PROSITE" id="PS00903">
    <property type="entry name" value="CYT_DCMP_DEAMINASES_1"/>
    <property type="match status" value="1"/>
</dbReference>
<feature type="binding site" evidence="18">
    <location>
        <position position="81"/>
    </location>
    <ligand>
        <name>Zn(2+)</name>
        <dbReference type="ChEBI" id="CHEBI:29105"/>
        <note>catalytic</note>
    </ligand>
</feature>
<dbReference type="AlphaFoldDB" id="A0A0F5K162"/>
<dbReference type="Gene3D" id="3.40.430.10">
    <property type="entry name" value="Dihydrofolate Reductase, subunit A"/>
    <property type="match status" value="1"/>
</dbReference>
<evidence type="ECO:0000256" key="18">
    <source>
        <dbReference type="PIRSR" id="PIRSR006769-3"/>
    </source>
</evidence>
<feature type="binding site" evidence="17">
    <location>
        <position position="190"/>
    </location>
    <ligand>
        <name>substrate</name>
    </ligand>
</feature>
<comment type="pathway">
    <text evidence="3">Cofactor biosynthesis; riboflavin biosynthesis; 5-amino-6-(D-ribitylamino)uracil from GTP: step 3/4.</text>
</comment>
<evidence type="ECO:0000256" key="12">
    <source>
        <dbReference type="ARBA" id="ARBA00022833"/>
    </source>
</evidence>
<feature type="binding site" evidence="17">
    <location>
        <position position="228"/>
    </location>
    <ligand>
        <name>NADP(+)</name>
        <dbReference type="ChEBI" id="CHEBI:58349"/>
    </ligand>
</feature>
<dbReference type="FunFam" id="3.40.140.10:FF:000025">
    <property type="entry name" value="Riboflavin biosynthesis protein RibD"/>
    <property type="match status" value="1"/>
</dbReference>
<feature type="active site" description="Proton donor" evidence="16">
    <location>
        <position position="55"/>
    </location>
</feature>
<dbReference type="InterPro" id="IPR002734">
    <property type="entry name" value="RibDG_C"/>
</dbReference>
<evidence type="ECO:0000256" key="11">
    <source>
        <dbReference type="ARBA" id="ARBA00022801"/>
    </source>
</evidence>
<keyword evidence="10 18" id="KW-0479">Metal-binding</keyword>
<evidence type="ECO:0000256" key="15">
    <source>
        <dbReference type="ARBA" id="ARBA00023268"/>
    </source>
</evidence>
<keyword evidence="13 17" id="KW-0521">NADP</keyword>
<dbReference type="EC" id="3.5.4.26" evidence="6"/>
<evidence type="ECO:0000256" key="9">
    <source>
        <dbReference type="ARBA" id="ARBA00022619"/>
    </source>
</evidence>
<keyword evidence="14" id="KW-0560">Oxidoreductase</keyword>
<dbReference type="Pfam" id="PF01872">
    <property type="entry name" value="RibD_C"/>
    <property type="match status" value="1"/>
</dbReference>
<evidence type="ECO:0000256" key="13">
    <source>
        <dbReference type="ARBA" id="ARBA00022857"/>
    </source>
</evidence>
<evidence type="ECO:0000256" key="10">
    <source>
        <dbReference type="ARBA" id="ARBA00022723"/>
    </source>
</evidence>
<dbReference type="Gene3D" id="3.40.140.10">
    <property type="entry name" value="Cytidine Deaminase, domain 2"/>
    <property type="match status" value="1"/>
</dbReference>
<dbReference type="InterPro" id="IPR016192">
    <property type="entry name" value="APOBEC/CMP_deaminase_Zn-bd"/>
</dbReference>
<dbReference type="UniPathway" id="UPA00275">
    <property type="reaction ID" value="UER00401"/>
</dbReference>
<keyword evidence="21" id="KW-1185">Reference proteome</keyword>